<evidence type="ECO:0000256" key="1">
    <source>
        <dbReference type="SAM" id="Coils"/>
    </source>
</evidence>
<proteinExistence type="predicted"/>
<dbReference type="AlphaFoldDB" id="A0A3P7NSS3"/>
<accession>A0A3P7NSS3</accession>
<feature type="coiled-coil region" evidence="1">
    <location>
        <begin position="40"/>
        <end position="74"/>
    </location>
</feature>
<evidence type="ECO:0000313" key="3">
    <source>
        <dbReference type="Proteomes" id="UP000281553"/>
    </source>
</evidence>
<gene>
    <name evidence="2" type="ORF">DILT_LOCUS17720</name>
</gene>
<name>A0A3P7NSS3_DIBLA</name>
<organism evidence="2 3">
    <name type="scientific">Dibothriocephalus latus</name>
    <name type="common">Fish tapeworm</name>
    <name type="synonym">Diphyllobothrium latum</name>
    <dbReference type="NCBI Taxonomy" id="60516"/>
    <lineage>
        <taxon>Eukaryota</taxon>
        <taxon>Metazoa</taxon>
        <taxon>Spiralia</taxon>
        <taxon>Lophotrochozoa</taxon>
        <taxon>Platyhelminthes</taxon>
        <taxon>Cestoda</taxon>
        <taxon>Eucestoda</taxon>
        <taxon>Diphyllobothriidea</taxon>
        <taxon>Diphyllobothriidae</taxon>
        <taxon>Dibothriocephalus</taxon>
    </lineage>
</organism>
<dbReference type="OrthoDB" id="10599196at2759"/>
<protein>
    <submittedName>
        <fullName evidence="2">Uncharacterized protein</fullName>
    </submittedName>
</protein>
<reference evidence="2 3" key="1">
    <citation type="submission" date="2018-11" db="EMBL/GenBank/DDBJ databases">
        <authorList>
            <consortium name="Pathogen Informatics"/>
        </authorList>
    </citation>
    <scope>NUCLEOTIDE SEQUENCE [LARGE SCALE GENOMIC DNA]</scope>
</reference>
<evidence type="ECO:0000313" key="2">
    <source>
        <dbReference type="EMBL" id="VDN38938.1"/>
    </source>
</evidence>
<dbReference type="EMBL" id="UYRU01094255">
    <property type="protein sequence ID" value="VDN38938.1"/>
    <property type="molecule type" value="Genomic_DNA"/>
</dbReference>
<keyword evidence="1" id="KW-0175">Coiled coil</keyword>
<keyword evidence="3" id="KW-1185">Reference proteome</keyword>
<sequence>MHHLKCSHGGVSLSCPPAIAPALPVQQYEPPPNLNSVFSHAECDRRNSELEDEIDRLKRERSKLRKQGDAVKELAR</sequence>
<dbReference type="Proteomes" id="UP000281553">
    <property type="component" value="Unassembled WGS sequence"/>
</dbReference>